<dbReference type="InterPro" id="IPR046336">
    <property type="entry name" value="Lon_prtase_N_sf"/>
</dbReference>
<comment type="caution">
    <text evidence="6">The sequence shown here is derived from an EMBL/GenBank/DDBJ whole genome shotgun (WGS) entry which is preliminary data.</text>
</comment>
<dbReference type="InterPro" id="IPR003111">
    <property type="entry name" value="Lon_prtase_N"/>
</dbReference>
<dbReference type="EMBL" id="CAUYUJ010004447">
    <property type="protein sequence ID" value="CAK0809615.1"/>
    <property type="molecule type" value="Genomic_DNA"/>
</dbReference>
<name>A0ABN9QWD3_9DINO</name>
<dbReference type="SUPFAM" id="SSF57850">
    <property type="entry name" value="RING/U-box"/>
    <property type="match status" value="1"/>
</dbReference>
<keyword evidence="1" id="KW-0479">Metal-binding</keyword>
<dbReference type="PROSITE" id="PS50089">
    <property type="entry name" value="ZF_RING_2"/>
    <property type="match status" value="1"/>
</dbReference>
<organism evidence="6 7">
    <name type="scientific">Prorocentrum cordatum</name>
    <dbReference type="NCBI Taxonomy" id="2364126"/>
    <lineage>
        <taxon>Eukaryota</taxon>
        <taxon>Sar</taxon>
        <taxon>Alveolata</taxon>
        <taxon>Dinophyceae</taxon>
        <taxon>Prorocentrales</taxon>
        <taxon>Prorocentraceae</taxon>
        <taxon>Prorocentrum</taxon>
    </lineage>
</organism>
<dbReference type="PANTHER" id="PTHR23327:SF42">
    <property type="entry name" value="LON PEPTIDASE N-TERMINAL DOMAIN AND RING FINGER PROTEIN C14F5.10C"/>
    <property type="match status" value="1"/>
</dbReference>
<gene>
    <name evidence="6" type="ORF">PCOR1329_LOCUS14827</name>
</gene>
<keyword evidence="7" id="KW-1185">Reference proteome</keyword>
<feature type="domain" description="RING-type" evidence="5">
    <location>
        <begin position="17"/>
        <end position="62"/>
    </location>
</feature>
<evidence type="ECO:0000313" key="7">
    <source>
        <dbReference type="Proteomes" id="UP001189429"/>
    </source>
</evidence>
<sequence>MEVEPALSSVAREDFDCPVCHELLCEPCVPSCGHAFCKACLCKLLSHSSARAVGGAKCPVCRRVLHVTRGEALHFAGEHRVRREAAAALAAADAADAQARAVADGARERIPVFVMDATLPRQHLHLNVFEPRYISMVHRVLQGSRCFGMVGSANFGGMASHGVEVSIRECAEQWDGRFHLEAGGVGRSPPQGRIALGWA</sequence>
<evidence type="ECO:0000256" key="1">
    <source>
        <dbReference type="ARBA" id="ARBA00022723"/>
    </source>
</evidence>
<proteinExistence type="predicted"/>
<evidence type="ECO:0000259" key="5">
    <source>
        <dbReference type="PROSITE" id="PS50089"/>
    </source>
</evidence>
<dbReference type="SMART" id="SM00184">
    <property type="entry name" value="RING"/>
    <property type="match status" value="1"/>
</dbReference>
<evidence type="ECO:0000256" key="3">
    <source>
        <dbReference type="ARBA" id="ARBA00022833"/>
    </source>
</evidence>
<dbReference type="PROSITE" id="PS00518">
    <property type="entry name" value="ZF_RING_1"/>
    <property type="match status" value="1"/>
</dbReference>
<dbReference type="SUPFAM" id="SSF88697">
    <property type="entry name" value="PUA domain-like"/>
    <property type="match status" value="1"/>
</dbReference>
<dbReference type="InterPro" id="IPR015947">
    <property type="entry name" value="PUA-like_sf"/>
</dbReference>
<keyword evidence="3" id="KW-0862">Zinc</keyword>
<dbReference type="InterPro" id="IPR013083">
    <property type="entry name" value="Znf_RING/FYVE/PHD"/>
</dbReference>
<dbReference type="InterPro" id="IPR001841">
    <property type="entry name" value="Znf_RING"/>
</dbReference>
<dbReference type="InterPro" id="IPR027370">
    <property type="entry name" value="Znf-RING_euk"/>
</dbReference>
<dbReference type="PANTHER" id="PTHR23327">
    <property type="entry name" value="RING FINGER PROTEIN 127"/>
    <property type="match status" value="1"/>
</dbReference>
<dbReference type="Pfam" id="PF13445">
    <property type="entry name" value="zf-RING_UBOX"/>
    <property type="match status" value="1"/>
</dbReference>
<reference evidence="6" key="1">
    <citation type="submission" date="2023-10" db="EMBL/GenBank/DDBJ databases">
        <authorList>
            <person name="Chen Y."/>
            <person name="Shah S."/>
            <person name="Dougan E. K."/>
            <person name="Thang M."/>
            <person name="Chan C."/>
        </authorList>
    </citation>
    <scope>NUCLEOTIDE SEQUENCE [LARGE SCALE GENOMIC DNA]</scope>
</reference>
<protein>
    <recommendedName>
        <fullName evidence="5">RING-type domain-containing protein</fullName>
    </recommendedName>
</protein>
<dbReference type="InterPro" id="IPR017907">
    <property type="entry name" value="Znf_RING_CS"/>
</dbReference>
<keyword evidence="2 4" id="KW-0863">Zinc-finger</keyword>
<dbReference type="Gene3D" id="3.30.40.10">
    <property type="entry name" value="Zinc/RING finger domain, C3HC4 (zinc finger)"/>
    <property type="match status" value="1"/>
</dbReference>
<evidence type="ECO:0000256" key="4">
    <source>
        <dbReference type="PROSITE-ProRule" id="PRU00175"/>
    </source>
</evidence>
<dbReference type="Pfam" id="PF02190">
    <property type="entry name" value="LON_substr_bdg"/>
    <property type="match status" value="1"/>
</dbReference>
<dbReference type="Proteomes" id="UP001189429">
    <property type="component" value="Unassembled WGS sequence"/>
</dbReference>
<accession>A0ABN9QWD3</accession>
<dbReference type="Gene3D" id="2.30.130.40">
    <property type="entry name" value="LON domain-like"/>
    <property type="match status" value="1"/>
</dbReference>
<evidence type="ECO:0000256" key="2">
    <source>
        <dbReference type="ARBA" id="ARBA00022771"/>
    </source>
</evidence>
<evidence type="ECO:0000313" key="6">
    <source>
        <dbReference type="EMBL" id="CAK0809615.1"/>
    </source>
</evidence>